<organism evidence="2 3">
    <name type="scientific">Candidatus Uhrbacteria bacterium GW2011_GWC1_41_20</name>
    <dbReference type="NCBI Taxonomy" id="1618983"/>
    <lineage>
        <taxon>Bacteria</taxon>
        <taxon>Candidatus Uhriibacteriota</taxon>
    </lineage>
</organism>
<feature type="transmembrane region" description="Helical" evidence="1">
    <location>
        <begin position="86"/>
        <end position="105"/>
    </location>
</feature>
<evidence type="ECO:0000313" key="2">
    <source>
        <dbReference type="EMBL" id="KKR98639.1"/>
    </source>
</evidence>
<proteinExistence type="predicted"/>
<evidence type="ECO:0008006" key="4">
    <source>
        <dbReference type="Google" id="ProtNLM"/>
    </source>
</evidence>
<sequence>MDIKLFIGIVSAIIGIAAFAPYIKDMLTKKTRPHMFTWLIWVLTQGTAVVAMWTGGGGAGAITLTICLVLVFIVFLLSIKFGTRDITHSDTTVLIVALVAILIWWQLDNPILAVVIVSAIDVLGFIPSYRKTYKDPLSETISTWIMYVLSNILAIIALEQYNALILTYITSIVFAEILLLSIIYFRRLNTNSKLLK</sequence>
<evidence type="ECO:0000313" key="3">
    <source>
        <dbReference type="Proteomes" id="UP000033930"/>
    </source>
</evidence>
<feature type="transmembrane region" description="Helical" evidence="1">
    <location>
        <begin position="59"/>
        <end position="79"/>
    </location>
</feature>
<accession>A0A0G0VCQ0</accession>
<evidence type="ECO:0000256" key="1">
    <source>
        <dbReference type="SAM" id="Phobius"/>
    </source>
</evidence>
<feature type="transmembrane region" description="Helical" evidence="1">
    <location>
        <begin position="6"/>
        <end position="23"/>
    </location>
</feature>
<reference evidence="2 3" key="1">
    <citation type="journal article" date="2015" name="Nature">
        <title>rRNA introns, odd ribosomes, and small enigmatic genomes across a large radiation of phyla.</title>
        <authorList>
            <person name="Brown C.T."/>
            <person name="Hug L.A."/>
            <person name="Thomas B.C."/>
            <person name="Sharon I."/>
            <person name="Castelle C.J."/>
            <person name="Singh A."/>
            <person name="Wilkins M.J."/>
            <person name="Williams K.H."/>
            <person name="Banfield J.F."/>
        </authorList>
    </citation>
    <scope>NUCLEOTIDE SEQUENCE [LARGE SCALE GENOMIC DNA]</scope>
</reference>
<dbReference type="AlphaFoldDB" id="A0A0G0VCQ0"/>
<feature type="transmembrane region" description="Helical" evidence="1">
    <location>
        <begin position="35"/>
        <end position="53"/>
    </location>
</feature>
<comment type="caution">
    <text evidence="2">The sequence shown here is derived from an EMBL/GenBank/DDBJ whole genome shotgun (WGS) entry which is preliminary data.</text>
</comment>
<protein>
    <recommendedName>
        <fullName evidence="4">PQ loop repeat protein</fullName>
    </recommendedName>
</protein>
<name>A0A0G0VCQ0_9BACT</name>
<feature type="transmembrane region" description="Helical" evidence="1">
    <location>
        <begin position="164"/>
        <end position="185"/>
    </location>
</feature>
<keyword evidence="1" id="KW-0472">Membrane</keyword>
<dbReference type="Proteomes" id="UP000033930">
    <property type="component" value="Unassembled WGS sequence"/>
</dbReference>
<gene>
    <name evidence="2" type="ORF">UU50_C0016G0016</name>
</gene>
<dbReference type="EMBL" id="LCAW01000016">
    <property type="protein sequence ID" value="KKR98639.1"/>
    <property type="molecule type" value="Genomic_DNA"/>
</dbReference>
<keyword evidence="1" id="KW-1133">Transmembrane helix</keyword>
<keyword evidence="1" id="KW-0812">Transmembrane</keyword>
<feature type="transmembrane region" description="Helical" evidence="1">
    <location>
        <begin position="111"/>
        <end position="129"/>
    </location>
</feature>
<feature type="transmembrane region" description="Helical" evidence="1">
    <location>
        <begin position="141"/>
        <end position="158"/>
    </location>
</feature>